<reference evidence="1" key="1">
    <citation type="submission" date="2023-03" db="EMBL/GenBank/DDBJ databases">
        <title>Edaphobacter sp.</title>
        <authorList>
            <person name="Huber K.J."/>
            <person name="Papendorf J."/>
            <person name="Pilke C."/>
            <person name="Bunk B."/>
            <person name="Sproeer C."/>
            <person name="Pester M."/>
        </authorList>
    </citation>
    <scope>NUCLEOTIDE SEQUENCE</scope>
    <source>
        <strain evidence="1">DSM 110680</strain>
    </source>
</reference>
<accession>A0AAU7DPH3</accession>
<organism evidence="1">
    <name type="scientific">Telmatobacter sp. DSM 110680</name>
    <dbReference type="NCBI Taxonomy" id="3036704"/>
    <lineage>
        <taxon>Bacteria</taxon>
        <taxon>Pseudomonadati</taxon>
        <taxon>Acidobacteriota</taxon>
        <taxon>Terriglobia</taxon>
        <taxon>Terriglobales</taxon>
        <taxon>Acidobacteriaceae</taxon>
        <taxon>Telmatobacter</taxon>
    </lineage>
</organism>
<dbReference type="AlphaFoldDB" id="A0AAU7DPH3"/>
<dbReference type="EMBL" id="CP121196">
    <property type="protein sequence ID" value="XBH19200.1"/>
    <property type="molecule type" value="Genomic_DNA"/>
</dbReference>
<name>A0AAU7DPH3_9BACT</name>
<sequence length="131" mass="14495">MSNAGADSGLFPQPFSGDPDRGYTQFFAALKSTGQFDLVSDPSGADLVLELQLIAPNGPSSGNKQNGASDPVPMFRLRIYDRKTHYILWTLTESIEVALKQKTHDRNFDQALQNILIDFQRVTGKLPTETH</sequence>
<proteinExistence type="predicted"/>
<protein>
    <submittedName>
        <fullName evidence="1">Uncharacterized protein</fullName>
    </submittedName>
</protein>
<dbReference type="RefSeq" id="WP_348264415.1">
    <property type="nucleotide sequence ID" value="NZ_CP121196.1"/>
</dbReference>
<gene>
    <name evidence="1" type="ORF">P8935_07755</name>
</gene>
<evidence type="ECO:0000313" key="1">
    <source>
        <dbReference type="EMBL" id="XBH19200.1"/>
    </source>
</evidence>